<dbReference type="InterPro" id="IPR036286">
    <property type="entry name" value="LexA/Signal_pep-like_sf"/>
</dbReference>
<dbReference type="PANTHER" id="PTHR43390:SF1">
    <property type="entry name" value="CHLOROPLAST PROCESSING PEPTIDASE"/>
    <property type="match status" value="1"/>
</dbReference>
<dbReference type="Gene3D" id="2.10.109.10">
    <property type="entry name" value="Umud Fragment, subunit A"/>
    <property type="match status" value="2"/>
</dbReference>
<comment type="catalytic activity">
    <reaction evidence="1">
        <text>Cleavage of hydrophobic, N-terminal signal or leader sequences from secreted and periplasmic proteins.</text>
        <dbReference type="EC" id="3.4.21.89"/>
    </reaction>
</comment>
<evidence type="ECO:0000256" key="3">
    <source>
        <dbReference type="ARBA" id="ARBA00013208"/>
    </source>
</evidence>
<accession>I0IGR0</accession>
<dbReference type="PROSITE" id="PS00760">
    <property type="entry name" value="SPASE_I_2"/>
    <property type="match status" value="1"/>
</dbReference>
<evidence type="ECO:0000259" key="8">
    <source>
        <dbReference type="Pfam" id="PF10502"/>
    </source>
</evidence>
<dbReference type="OrthoDB" id="9802919at2"/>
<dbReference type="AlphaFoldDB" id="I0IGR0"/>
<protein>
    <recommendedName>
        <fullName evidence="4">Signal peptidase I</fullName>
        <ecNumber evidence="3">3.4.21.89</ecNumber>
    </recommendedName>
    <alternativeName>
        <fullName evidence="6">Leader peptidase I</fullName>
    </alternativeName>
</protein>
<dbReference type="PRINTS" id="PR00727">
    <property type="entry name" value="LEADERPTASE"/>
</dbReference>
<evidence type="ECO:0000256" key="1">
    <source>
        <dbReference type="ARBA" id="ARBA00000677"/>
    </source>
</evidence>
<dbReference type="EMBL" id="AP012338">
    <property type="protein sequence ID" value="BAM04448.1"/>
    <property type="molecule type" value="Genomic_DNA"/>
</dbReference>
<dbReference type="Pfam" id="PF10502">
    <property type="entry name" value="Peptidase_S26"/>
    <property type="match status" value="1"/>
</dbReference>
<reference evidence="9 10" key="1">
    <citation type="submission" date="2012-02" db="EMBL/GenBank/DDBJ databases">
        <title>Complete genome sequence of Phycisphaera mikurensis NBRC 102666.</title>
        <authorList>
            <person name="Ankai A."/>
            <person name="Hosoyama A."/>
            <person name="Terui Y."/>
            <person name="Sekine M."/>
            <person name="Fukai R."/>
            <person name="Kato Y."/>
            <person name="Nakamura S."/>
            <person name="Yamada-Narita S."/>
            <person name="Kawakoshi A."/>
            <person name="Fukunaga Y."/>
            <person name="Yamazaki S."/>
            <person name="Fujita N."/>
        </authorList>
    </citation>
    <scope>NUCLEOTIDE SEQUENCE [LARGE SCALE GENOMIC DNA]</scope>
    <source>
        <strain evidence="10">NBRC 102666 / KCTC 22515 / FYK2301M01</strain>
    </source>
</reference>
<dbReference type="GO" id="GO:0004252">
    <property type="term" value="F:serine-type endopeptidase activity"/>
    <property type="evidence" value="ECO:0007669"/>
    <property type="project" value="InterPro"/>
</dbReference>
<dbReference type="CDD" id="cd06530">
    <property type="entry name" value="S26_SPase_I"/>
    <property type="match status" value="1"/>
</dbReference>
<dbReference type="HOGENOM" id="CLU_457004_0_0_0"/>
<feature type="domain" description="Peptidase S26" evidence="8">
    <location>
        <begin position="97"/>
        <end position="170"/>
    </location>
</feature>
<name>I0IGR0_PHYMF</name>
<keyword evidence="10" id="KW-1185">Reference proteome</keyword>
<evidence type="ECO:0000256" key="6">
    <source>
        <dbReference type="ARBA" id="ARBA00029906"/>
    </source>
</evidence>
<dbReference type="EC" id="3.4.21.89" evidence="3"/>
<organism evidence="9 10">
    <name type="scientific">Phycisphaera mikurensis (strain NBRC 102666 / KCTC 22515 / FYK2301M01)</name>
    <dbReference type="NCBI Taxonomy" id="1142394"/>
    <lineage>
        <taxon>Bacteria</taxon>
        <taxon>Pseudomonadati</taxon>
        <taxon>Planctomycetota</taxon>
        <taxon>Phycisphaerae</taxon>
        <taxon>Phycisphaerales</taxon>
        <taxon>Phycisphaeraceae</taxon>
        <taxon>Phycisphaera</taxon>
    </lineage>
</organism>
<dbReference type="PANTHER" id="PTHR43390">
    <property type="entry name" value="SIGNAL PEPTIDASE I"/>
    <property type="match status" value="1"/>
</dbReference>
<dbReference type="eggNOG" id="COG0681">
    <property type="taxonomic scope" value="Bacteria"/>
</dbReference>
<comment type="similarity">
    <text evidence="2">Belongs to the peptidase S26 family.</text>
</comment>
<dbReference type="InterPro" id="IPR000223">
    <property type="entry name" value="Pept_S26A_signal_pept_1"/>
</dbReference>
<proteinExistence type="inferred from homology"/>
<dbReference type="GO" id="GO:0016020">
    <property type="term" value="C:membrane"/>
    <property type="evidence" value="ECO:0007669"/>
    <property type="project" value="InterPro"/>
</dbReference>
<dbReference type="GO" id="GO:0009003">
    <property type="term" value="F:signal peptidase activity"/>
    <property type="evidence" value="ECO:0007669"/>
    <property type="project" value="UniProtKB-EC"/>
</dbReference>
<evidence type="ECO:0000256" key="4">
    <source>
        <dbReference type="ARBA" id="ARBA00019232"/>
    </source>
</evidence>
<dbReference type="STRING" id="1142394.PSMK_22890"/>
<dbReference type="KEGG" id="phm:PSMK_22890"/>
<dbReference type="InterPro" id="IPR019533">
    <property type="entry name" value="Peptidase_S26"/>
</dbReference>
<keyword evidence="5" id="KW-0378">Hydrolase</keyword>
<dbReference type="InterPro" id="IPR019757">
    <property type="entry name" value="Pept_S26A_signal_pept_1_Lys-AS"/>
</dbReference>
<evidence type="ECO:0000256" key="7">
    <source>
        <dbReference type="PIRSR" id="PIRSR600223-1"/>
    </source>
</evidence>
<dbReference type="SUPFAM" id="SSF51306">
    <property type="entry name" value="LexA/Signal peptidase"/>
    <property type="match status" value="2"/>
</dbReference>
<evidence type="ECO:0000313" key="10">
    <source>
        <dbReference type="Proteomes" id="UP000007881"/>
    </source>
</evidence>
<dbReference type="Proteomes" id="UP000007881">
    <property type="component" value="Chromosome"/>
</dbReference>
<gene>
    <name evidence="9" type="ordered locus">PSMK_22890</name>
</gene>
<feature type="active site" evidence="7">
    <location>
        <position position="42"/>
    </location>
</feature>
<dbReference type="GO" id="GO:0006465">
    <property type="term" value="P:signal peptide processing"/>
    <property type="evidence" value="ECO:0007669"/>
    <property type="project" value="InterPro"/>
</dbReference>
<sequence>MRLHEPAERSLKETLESVVVAFILAFTFRVYVTEAYIIPTGSMAPTLLGSHVEADCPACGFRLVADAAPLLEHAVDEARCPMCFLEVPLAEAPGLPPAVRAGDRILVQKHLGRFESPRRYDVLVFKNPQNPFGGGQNFIKRLTGLPGERLMLLDGNVYVADEPEEAGVPDERLRWRIARKTDEKANPRAEAIQRAVFQPVWHSRHWPGDGGTSGGVTRWACPWVPRSGRWERAAGRFRPLADPPAASTPAFTLGFDFTPVAGRPGYLRPDAIYPYNQLGYGPGDLDVFEDFRVAMTLEPAEAADRGGFGPFEATVRGTARLAAGVADVRVRFAEEHVWLESRPAGTDAAWTRLAAAGAGVGLPPLAKRPRLEFWSVDQEFSAWIDGVRVLRYRVDVGFEALLTRPGPPRPAEQRLRIGLAGPGATAAALVDLDLDRDLFHESGALGGFRGGVSRGLNGLVRRDRVEPVRLAADRFFLVGDNSPQSDDSRRWSTVDAWIRDRYFPGVPARDAAGRVPAGLLIGRAFAVYYPAAKPLRPGGAAVVPDLAAMRWID</sequence>
<evidence type="ECO:0000256" key="5">
    <source>
        <dbReference type="ARBA" id="ARBA00022801"/>
    </source>
</evidence>
<dbReference type="RefSeq" id="WP_014437663.1">
    <property type="nucleotide sequence ID" value="NC_017080.1"/>
</dbReference>
<evidence type="ECO:0000256" key="2">
    <source>
        <dbReference type="ARBA" id="ARBA00009370"/>
    </source>
</evidence>
<evidence type="ECO:0000313" key="9">
    <source>
        <dbReference type="EMBL" id="BAM04448.1"/>
    </source>
</evidence>
<feature type="active site" evidence="7">
    <location>
        <position position="140"/>
    </location>
</feature>